<feature type="transmembrane region" description="Helical" evidence="5">
    <location>
        <begin position="427"/>
        <end position="447"/>
    </location>
</feature>
<organism evidence="8 9">
    <name type="scientific">Mycolicibacterium moriokaense</name>
    <dbReference type="NCBI Taxonomy" id="39691"/>
    <lineage>
        <taxon>Bacteria</taxon>
        <taxon>Bacillati</taxon>
        <taxon>Actinomycetota</taxon>
        <taxon>Actinomycetes</taxon>
        <taxon>Mycobacteriales</taxon>
        <taxon>Mycobacteriaceae</taxon>
        <taxon>Mycolicibacterium</taxon>
    </lineage>
</organism>
<feature type="transmembrane region" description="Helical" evidence="5">
    <location>
        <begin position="322"/>
        <end position="343"/>
    </location>
</feature>
<dbReference type="NCBIfam" id="NF004441">
    <property type="entry name" value="PRK05777.1-4"/>
    <property type="match status" value="1"/>
</dbReference>
<keyword evidence="2 5" id="KW-0812">Transmembrane</keyword>
<evidence type="ECO:0000256" key="3">
    <source>
        <dbReference type="ARBA" id="ARBA00022989"/>
    </source>
</evidence>
<sequence>MTLPAPNIEFAALSPMLIVFGAGILGILLEALLPRDRRYPAQVTLNGTALCAAFIAVILQTGHQGHAVMGSVTIDGPTLFLQGAILMASAISIAPIGSRRLAAFTPQGSSVPGSADERDAQREGALQTEVFPLFMFAVGGMLLLPAASDLLTIFIAVEVLSLPLYVLCGLARTRRLLSHEAALKYFLLGAFSSAIFLYGMGLLYGYAGTLTLSGIATALDERGETSLALIGVALLTAGLLFKVGAVPFHSWVPDVYQGAPTPVTAFMAAATKLAAFGAMLRIFYVALPRLVTDWRPVLCVIAALTMVVAAVLTVVQTDIKRLLGFSAVVNAGFLLLGVTGTEAGLSSTLFYLVAYAVSTIGAFATVTMIRGPDGDEETDTSRWAGLGQRSPAVASAMALFLLAIAGIPLTSGFVSKFAIFQTAAADGAGVLVVIGVLASAVAAYAYARVIVTMFFNPPNTAAPQAERPALATTAVVTMAAAATILLGILPQPLFDLTINAGDFIR</sequence>
<evidence type="ECO:0000256" key="2">
    <source>
        <dbReference type="ARBA" id="ARBA00022692"/>
    </source>
</evidence>
<evidence type="ECO:0000256" key="1">
    <source>
        <dbReference type="ARBA" id="ARBA00004127"/>
    </source>
</evidence>
<dbReference type="AlphaFoldDB" id="A0AAD1HCP2"/>
<dbReference type="GO" id="GO:0050136">
    <property type="term" value="F:NADH dehydrogenase (quinone) (non-electrogenic) activity"/>
    <property type="evidence" value="ECO:0007669"/>
    <property type="project" value="UniProtKB-UniRule"/>
</dbReference>
<protein>
    <recommendedName>
        <fullName evidence="5">NADH-quinone oxidoreductase subunit N</fullName>
        <ecNumber evidence="5">7.1.1.-</ecNumber>
    </recommendedName>
    <alternativeName>
        <fullName evidence="5">NADH dehydrogenase I subunit N</fullName>
    </alternativeName>
    <alternativeName>
        <fullName evidence="5">NDH-1 subunit N</fullName>
    </alternativeName>
</protein>
<keyword evidence="5" id="KW-0520">NAD</keyword>
<keyword evidence="9" id="KW-1185">Reference proteome</keyword>
<name>A0AAD1HCP2_9MYCO</name>
<dbReference type="GO" id="GO:0042773">
    <property type="term" value="P:ATP synthesis coupled electron transport"/>
    <property type="evidence" value="ECO:0007669"/>
    <property type="project" value="InterPro"/>
</dbReference>
<feature type="transmembrane region" description="Helical" evidence="5">
    <location>
        <begin position="349"/>
        <end position="371"/>
    </location>
</feature>
<comment type="function">
    <text evidence="5">NDH-1 shuttles electrons from NADH, via FMN and iron-sulfur (Fe-S) centers, to quinones in the respiratory chain. The immediate electron acceptor for the enzyme in this species is believed to be a menaquinone. Couples the redox reaction to proton translocation (for every two electrons transferred, four hydrogen ions are translocated across the cytoplasmic membrane), and thus conserves the redox energy in a proton gradient.</text>
</comment>
<evidence type="ECO:0000259" key="7">
    <source>
        <dbReference type="Pfam" id="PF00361"/>
    </source>
</evidence>
<dbReference type="EC" id="7.1.1.-" evidence="5"/>
<reference evidence="8 9" key="1">
    <citation type="journal article" date="2019" name="Emerg. Microbes Infect.">
        <title>Comprehensive subspecies identification of 175 nontuberculous mycobacteria species based on 7547 genomic profiles.</title>
        <authorList>
            <person name="Matsumoto Y."/>
            <person name="Kinjo T."/>
            <person name="Motooka D."/>
            <person name="Nabeya D."/>
            <person name="Jung N."/>
            <person name="Uechi K."/>
            <person name="Horii T."/>
            <person name="Iida T."/>
            <person name="Fujita J."/>
            <person name="Nakamura S."/>
        </authorList>
    </citation>
    <scope>NUCLEOTIDE SEQUENCE [LARGE SCALE GENOMIC DNA]</scope>
    <source>
        <strain evidence="8 9">JCM 6375</strain>
    </source>
</reference>
<evidence type="ECO:0000256" key="6">
    <source>
        <dbReference type="RuleBase" id="RU000320"/>
    </source>
</evidence>
<comment type="similarity">
    <text evidence="5">Belongs to the complex I subunit 2 family.</text>
</comment>
<dbReference type="GO" id="GO:0048038">
    <property type="term" value="F:quinone binding"/>
    <property type="evidence" value="ECO:0007669"/>
    <property type="project" value="UniProtKB-KW"/>
</dbReference>
<gene>
    <name evidence="8" type="primary">nuoN_1</name>
    <name evidence="5" type="synonym">nuoN</name>
    <name evidence="8" type="ORF">MMOR_25040</name>
</gene>
<feature type="transmembrane region" description="Helical" evidence="5">
    <location>
        <begin position="39"/>
        <end position="59"/>
    </location>
</feature>
<comment type="catalytic activity">
    <reaction evidence="5">
        <text>a quinone + NADH + 5 H(+)(in) = a quinol + NAD(+) + 4 H(+)(out)</text>
        <dbReference type="Rhea" id="RHEA:57888"/>
        <dbReference type="ChEBI" id="CHEBI:15378"/>
        <dbReference type="ChEBI" id="CHEBI:24646"/>
        <dbReference type="ChEBI" id="CHEBI:57540"/>
        <dbReference type="ChEBI" id="CHEBI:57945"/>
        <dbReference type="ChEBI" id="CHEBI:132124"/>
    </reaction>
</comment>
<dbReference type="Proteomes" id="UP000466681">
    <property type="component" value="Chromosome"/>
</dbReference>
<accession>A0AAD1HCP2</accession>
<feature type="transmembrane region" description="Helical" evidence="5">
    <location>
        <begin position="79"/>
        <end position="97"/>
    </location>
</feature>
<comment type="subcellular location">
    <subcellularLocation>
        <location evidence="5">Cell membrane</location>
        <topology evidence="5">Multi-pass membrane protein</topology>
    </subcellularLocation>
    <subcellularLocation>
        <location evidence="1">Endomembrane system</location>
        <topology evidence="1">Multi-pass membrane protein</topology>
    </subcellularLocation>
    <subcellularLocation>
        <location evidence="6">Membrane</location>
        <topology evidence="6">Multi-pass membrane protein</topology>
    </subcellularLocation>
</comment>
<dbReference type="NCBIfam" id="TIGR01770">
    <property type="entry name" value="NDH_I_N"/>
    <property type="match status" value="1"/>
</dbReference>
<dbReference type="GO" id="GO:0012505">
    <property type="term" value="C:endomembrane system"/>
    <property type="evidence" value="ECO:0007669"/>
    <property type="project" value="UniProtKB-SubCell"/>
</dbReference>
<feature type="transmembrane region" description="Helical" evidence="5">
    <location>
        <begin position="153"/>
        <end position="173"/>
    </location>
</feature>
<feature type="transmembrane region" description="Helical" evidence="5">
    <location>
        <begin position="227"/>
        <end position="251"/>
    </location>
</feature>
<feature type="transmembrane region" description="Helical" evidence="5">
    <location>
        <begin position="392"/>
        <end position="415"/>
    </location>
</feature>
<dbReference type="GO" id="GO:0005886">
    <property type="term" value="C:plasma membrane"/>
    <property type="evidence" value="ECO:0007669"/>
    <property type="project" value="UniProtKB-SubCell"/>
</dbReference>
<feature type="transmembrane region" description="Helical" evidence="5">
    <location>
        <begin position="12"/>
        <end position="32"/>
    </location>
</feature>
<dbReference type="GO" id="GO:0008137">
    <property type="term" value="F:NADH dehydrogenase (ubiquinone) activity"/>
    <property type="evidence" value="ECO:0007669"/>
    <property type="project" value="InterPro"/>
</dbReference>
<feature type="transmembrane region" description="Helical" evidence="5">
    <location>
        <begin position="295"/>
        <end position="315"/>
    </location>
</feature>
<dbReference type="InterPro" id="IPR010096">
    <property type="entry name" value="NADH-Q_OxRdtase_suN/2"/>
</dbReference>
<feature type="transmembrane region" description="Helical" evidence="5">
    <location>
        <begin position="130"/>
        <end position="147"/>
    </location>
</feature>
<dbReference type="EMBL" id="AP022560">
    <property type="protein sequence ID" value="BBX01568.1"/>
    <property type="molecule type" value="Genomic_DNA"/>
</dbReference>
<dbReference type="KEGG" id="mmor:MMOR_25040"/>
<feature type="transmembrane region" description="Helical" evidence="5">
    <location>
        <begin position="263"/>
        <end position="283"/>
    </location>
</feature>
<keyword evidence="4 5" id="KW-0472">Membrane</keyword>
<dbReference type="HAMAP" id="MF_00445">
    <property type="entry name" value="NDH1_NuoN_1"/>
    <property type="match status" value="1"/>
</dbReference>
<evidence type="ECO:0000313" key="9">
    <source>
        <dbReference type="Proteomes" id="UP000466681"/>
    </source>
</evidence>
<comment type="subunit">
    <text evidence="5">NDH-1 is composed of 14 different subunits. Subunits NuoA, H, J, K, L, M, N constitute the membrane sector of the complex.</text>
</comment>
<proteinExistence type="inferred from homology"/>
<feature type="transmembrane region" description="Helical" evidence="5">
    <location>
        <begin position="468"/>
        <end position="489"/>
    </location>
</feature>
<keyword evidence="3 5" id="KW-1133">Transmembrane helix</keyword>
<feature type="transmembrane region" description="Helical" evidence="5">
    <location>
        <begin position="185"/>
        <end position="207"/>
    </location>
</feature>
<dbReference type="PANTHER" id="PTHR22773">
    <property type="entry name" value="NADH DEHYDROGENASE"/>
    <property type="match status" value="1"/>
</dbReference>
<feature type="domain" description="NADH:quinone oxidoreductase/Mrp antiporter transmembrane" evidence="7">
    <location>
        <begin position="147"/>
        <end position="440"/>
    </location>
</feature>
<evidence type="ECO:0000256" key="4">
    <source>
        <dbReference type="ARBA" id="ARBA00023136"/>
    </source>
</evidence>
<dbReference type="Pfam" id="PF00361">
    <property type="entry name" value="Proton_antipo_M"/>
    <property type="match status" value="1"/>
</dbReference>
<keyword evidence="5" id="KW-0813">Transport</keyword>
<dbReference type="InterPro" id="IPR001750">
    <property type="entry name" value="ND/Mrp_TM"/>
</dbReference>
<keyword evidence="5" id="KW-0874">Quinone</keyword>
<evidence type="ECO:0000313" key="8">
    <source>
        <dbReference type="EMBL" id="BBX01568.1"/>
    </source>
</evidence>
<evidence type="ECO:0000256" key="5">
    <source>
        <dbReference type="HAMAP-Rule" id="MF_00445"/>
    </source>
</evidence>
<dbReference type="RefSeq" id="WP_083153414.1">
    <property type="nucleotide sequence ID" value="NZ_AP022560.1"/>
</dbReference>
<keyword evidence="5" id="KW-1003">Cell membrane</keyword>
<keyword evidence="5" id="KW-1278">Translocase</keyword>